<evidence type="ECO:0000313" key="1">
    <source>
        <dbReference type="EMBL" id="VDN86067.1"/>
    </source>
</evidence>
<dbReference type="Proteomes" id="UP000278627">
    <property type="component" value="Unassembled WGS sequence"/>
</dbReference>
<reference evidence="1 2" key="2">
    <citation type="submission" date="2018-11" db="EMBL/GenBank/DDBJ databases">
        <authorList>
            <consortium name="Pathogen Informatics"/>
        </authorList>
    </citation>
    <scope>NUCLEOTIDE SEQUENCE [LARGE SCALE GENOMIC DNA]</scope>
</reference>
<evidence type="ECO:0000313" key="2">
    <source>
        <dbReference type="Proteomes" id="UP000278627"/>
    </source>
</evidence>
<dbReference type="EMBL" id="UZAD01002853">
    <property type="protein sequence ID" value="VDN86067.1"/>
    <property type="molecule type" value="Genomic_DNA"/>
</dbReference>
<protein>
    <submittedName>
        <fullName evidence="3">Transcriptional regulator</fullName>
    </submittedName>
</protein>
<proteinExistence type="predicted"/>
<organism evidence="3">
    <name type="scientific">Brugia pahangi</name>
    <name type="common">Filarial nematode worm</name>
    <dbReference type="NCBI Taxonomy" id="6280"/>
    <lineage>
        <taxon>Eukaryota</taxon>
        <taxon>Metazoa</taxon>
        <taxon>Ecdysozoa</taxon>
        <taxon>Nematoda</taxon>
        <taxon>Chromadorea</taxon>
        <taxon>Rhabditida</taxon>
        <taxon>Spirurina</taxon>
        <taxon>Spiruromorpha</taxon>
        <taxon>Filarioidea</taxon>
        <taxon>Onchocercidae</taxon>
        <taxon>Brugia</taxon>
    </lineage>
</organism>
<dbReference type="WBParaSite" id="BPAG_0000491701-mRNA-1">
    <property type="protein sequence ID" value="BPAG_0000491701-mRNA-1"/>
    <property type="gene ID" value="BPAG_0000491701"/>
</dbReference>
<evidence type="ECO:0000313" key="3">
    <source>
        <dbReference type="WBParaSite" id="BPAG_0000491701-mRNA-1"/>
    </source>
</evidence>
<gene>
    <name evidence="1" type="ORF">BPAG_LOCUS4881</name>
</gene>
<name>A0A0N4T9N0_BRUPA</name>
<reference evidence="3" key="1">
    <citation type="submission" date="2017-02" db="UniProtKB">
        <authorList>
            <consortium name="WormBaseParasite"/>
        </authorList>
    </citation>
    <scope>IDENTIFICATION</scope>
</reference>
<sequence>MKHLTYYRSLLQATNLIPETSEEIVNTKLDVLLSISFIAVQFYDVSDQEIVKYIEREMRSVGDSVAGNYSSEAATLMVQKVFRISNNLEERKRLLSGKVEYT</sequence>
<accession>A0A0N4T9N0</accession>
<dbReference type="AlphaFoldDB" id="A0A0N4T9N0"/>
<keyword evidence="2" id="KW-1185">Reference proteome</keyword>